<evidence type="ECO:0000256" key="2">
    <source>
        <dbReference type="ARBA" id="ARBA00023136"/>
    </source>
</evidence>
<comment type="caution">
    <text evidence="6">The sequence shown here is derived from an EMBL/GenBank/DDBJ whole genome shotgun (WGS) entry which is preliminary data.</text>
</comment>
<dbReference type="RefSeq" id="WP_111569075.1">
    <property type="nucleotide sequence ID" value="NZ_PIPK01000004.1"/>
</dbReference>
<gene>
    <name evidence="6" type="ORF">B0I24_104198</name>
    <name evidence="7" type="ORF">CWE07_06555</name>
</gene>
<evidence type="ECO:0000256" key="3">
    <source>
        <dbReference type="SAM" id="MobiDB-lite"/>
    </source>
</evidence>
<dbReference type="Gene3D" id="3.30.1450.10">
    <property type="match status" value="1"/>
</dbReference>
<dbReference type="Proteomes" id="UP000287865">
    <property type="component" value="Unassembled WGS sequence"/>
</dbReference>
<proteinExistence type="predicted"/>
<evidence type="ECO:0000313" key="6">
    <source>
        <dbReference type="EMBL" id="RAJ98994.1"/>
    </source>
</evidence>
<dbReference type="InterPro" id="IPR037873">
    <property type="entry name" value="BamE-like"/>
</dbReference>
<reference evidence="6 8" key="2">
    <citation type="submission" date="2018-06" db="EMBL/GenBank/DDBJ databases">
        <title>Genomic Encyclopedia of Type Strains, Phase III (KMG-III): the genomes of soil and plant-associated and newly described type strains.</title>
        <authorList>
            <person name="Whitman W."/>
        </authorList>
    </citation>
    <scope>NUCLEOTIDE SEQUENCE [LARGE SCALE GENOMIC DNA]</scope>
    <source>
        <strain evidence="6 8">CGMCC 1.15366</strain>
    </source>
</reference>
<feature type="signal peptide" evidence="4">
    <location>
        <begin position="1"/>
        <end position="23"/>
    </location>
</feature>
<dbReference type="OrthoDB" id="6400987at2"/>
<evidence type="ECO:0000313" key="7">
    <source>
        <dbReference type="EMBL" id="RUO25129.1"/>
    </source>
</evidence>
<dbReference type="PROSITE" id="PS51257">
    <property type="entry name" value="PROKAR_LIPOPROTEIN"/>
    <property type="match status" value="1"/>
</dbReference>
<dbReference type="EMBL" id="PIPK01000004">
    <property type="protein sequence ID" value="RUO25129.1"/>
    <property type="molecule type" value="Genomic_DNA"/>
</dbReference>
<organism evidence="6 8">
    <name type="scientific">Aliidiomarina maris</name>
    <dbReference type="NCBI Taxonomy" id="531312"/>
    <lineage>
        <taxon>Bacteria</taxon>
        <taxon>Pseudomonadati</taxon>
        <taxon>Pseudomonadota</taxon>
        <taxon>Gammaproteobacteria</taxon>
        <taxon>Alteromonadales</taxon>
        <taxon>Idiomarinaceae</taxon>
        <taxon>Aliidiomarina</taxon>
    </lineage>
</organism>
<name>A0A327X140_9GAMM</name>
<feature type="domain" description="Outer membrane protein assembly factor BamE" evidence="5">
    <location>
        <begin position="73"/>
        <end position="138"/>
    </location>
</feature>
<feature type="region of interest" description="Disordered" evidence="3">
    <location>
        <begin position="26"/>
        <end position="59"/>
    </location>
</feature>
<dbReference type="AlphaFoldDB" id="A0A327X140"/>
<reference evidence="7 9" key="1">
    <citation type="journal article" date="2018" name="Front. Microbiol.">
        <title>Genome-Based Analysis Reveals the Taxonomy and Diversity of the Family Idiomarinaceae.</title>
        <authorList>
            <person name="Liu Y."/>
            <person name="Lai Q."/>
            <person name="Shao Z."/>
        </authorList>
    </citation>
    <scope>NUCLEOTIDE SEQUENCE [LARGE SCALE GENOMIC DNA]</scope>
    <source>
        <strain evidence="7 9">CF12-14</strain>
    </source>
</reference>
<keyword evidence="9" id="KW-1185">Reference proteome</keyword>
<dbReference type="InterPro" id="IPR007450">
    <property type="entry name" value="BamE_dom"/>
</dbReference>
<accession>A0A327X140</accession>
<keyword evidence="2" id="KW-0472">Membrane</keyword>
<keyword evidence="1 4" id="KW-0732">Signal</keyword>
<dbReference type="EMBL" id="QLMD01000004">
    <property type="protein sequence ID" value="RAJ98994.1"/>
    <property type="molecule type" value="Genomic_DNA"/>
</dbReference>
<feature type="chain" id="PRO_5016444716" evidence="4">
    <location>
        <begin position="24"/>
        <end position="151"/>
    </location>
</feature>
<evidence type="ECO:0000259" key="5">
    <source>
        <dbReference type="Pfam" id="PF04355"/>
    </source>
</evidence>
<evidence type="ECO:0000313" key="9">
    <source>
        <dbReference type="Proteomes" id="UP000287865"/>
    </source>
</evidence>
<feature type="compositionally biased region" description="Polar residues" evidence="3">
    <location>
        <begin position="38"/>
        <end position="59"/>
    </location>
</feature>
<dbReference type="Pfam" id="PF04355">
    <property type="entry name" value="BamE"/>
    <property type="match status" value="1"/>
</dbReference>
<protein>
    <submittedName>
        <fullName evidence="6">SmpA/OmlA family protein</fullName>
    </submittedName>
</protein>
<evidence type="ECO:0000313" key="8">
    <source>
        <dbReference type="Proteomes" id="UP000249203"/>
    </source>
</evidence>
<dbReference type="Proteomes" id="UP000249203">
    <property type="component" value="Unassembled WGS sequence"/>
</dbReference>
<sequence length="151" mass="16856">MALRSVRCAVCLGACILILTGCTTTTRSVNESPRDPQAQRTTSSTPSAPRQRNTSRTSPVQALTAAQMDTLSQADVDSLLVRERTSSTQVAQIFGRPHSTTRSGDELYWNYTHQFRDERRRVGGLKSLTILFDRAGRVLDYDFQDNTFDLP</sequence>
<evidence type="ECO:0000256" key="1">
    <source>
        <dbReference type="ARBA" id="ARBA00022729"/>
    </source>
</evidence>
<evidence type="ECO:0000256" key="4">
    <source>
        <dbReference type="SAM" id="SignalP"/>
    </source>
</evidence>
<dbReference type="GO" id="GO:0019867">
    <property type="term" value="C:outer membrane"/>
    <property type="evidence" value="ECO:0007669"/>
    <property type="project" value="InterPro"/>
</dbReference>